<proteinExistence type="predicted"/>
<keyword evidence="2" id="KW-1185">Reference proteome</keyword>
<dbReference type="OrthoDB" id="2688393at2759"/>
<dbReference type="HOGENOM" id="CLU_006344_10_3_1"/>
<dbReference type="InParanoid" id="A0A0D0DMI1"/>
<sequence length="513" mass="59192">RPEGYPLPPALHPSMSLPSGDCLGQYHPHSGWTYGQGKNTLQRMGDDKYHHNRKENIYWPFPNRCEWALGKFLTENFTQAQINTFLRLSWAITIFPQFDDKPKPSFLSVHELLGWIDALPSGPKWKITEIEVEGYNVEKKIELIYQDGLEVVDSLFRNPIFAQSMSFDPLKIWQDSVPKYGEWFTAREATRIQDSLPHGATLIPIIAASDKTPVTRQTGGLKMHPLFLTVANIDSDVHMKATAHTWCCVAFIPISKFEIHPDYQTILQSCVWHNCVDIVLAKLKHAANTGVFMTDPFGATRYCFTPLIAWTADLPEQQMITYGTNPWNLNRFQKACKAIFLLGVHQPFWRNWAHTDPCISLLPKVLHMLHKFFFNHPLSWCKEVVRKDELNAHYKVYHKHIGVCHFASGISHIKQMTGHEHRDIQRTIVPMIAGVAPEEVVHAIHALIDFIYHAQRPVYTEVSIQHMEHSYFLPMLKDYILWCSNNSDTIRTLETFNILKVGYKFRVQQYSSS</sequence>
<protein>
    <submittedName>
        <fullName evidence="1">Uncharacterized protein</fullName>
    </submittedName>
</protein>
<reference evidence="1 2" key="1">
    <citation type="submission" date="2014-04" db="EMBL/GenBank/DDBJ databases">
        <authorList>
            <consortium name="DOE Joint Genome Institute"/>
            <person name="Kuo A."/>
            <person name="Kohler A."/>
            <person name="Jargeat P."/>
            <person name="Nagy L.G."/>
            <person name="Floudas D."/>
            <person name="Copeland A."/>
            <person name="Barry K.W."/>
            <person name="Cichocki N."/>
            <person name="Veneault-Fourrey C."/>
            <person name="LaButti K."/>
            <person name="Lindquist E.A."/>
            <person name="Lipzen A."/>
            <person name="Lundell T."/>
            <person name="Morin E."/>
            <person name="Murat C."/>
            <person name="Sun H."/>
            <person name="Tunlid A."/>
            <person name="Henrissat B."/>
            <person name="Grigoriev I.V."/>
            <person name="Hibbett D.S."/>
            <person name="Martin F."/>
            <person name="Nordberg H.P."/>
            <person name="Cantor M.N."/>
            <person name="Hua S.X."/>
        </authorList>
    </citation>
    <scope>NUCLEOTIDE SEQUENCE [LARGE SCALE GENOMIC DNA]</scope>
    <source>
        <strain evidence="1 2">Ve08.2h10</strain>
    </source>
</reference>
<accession>A0A0D0DMI1</accession>
<name>A0A0D0DMI1_9AGAM</name>
<evidence type="ECO:0000313" key="1">
    <source>
        <dbReference type="EMBL" id="KIK92848.1"/>
    </source>
</evidence>
<reference evidence="2" key="2">
    <citation type="submission" date="2015-01" db="EMBL/GenBank/DDBJ databases">
        <title>Evolutionary Origins and Diversification of the Mycorrhizal Mutualists.</title>
        <authorList>
            <consortium name="DOE Joint Genome Institute"/>
            <consortium name="Mycorrhizal Genomics Consortium"/>
            <person name="Kohler A."/>
            <person name="Kuo A."/>
            <person name="Nagy L.G."/>
            <person name="Floudas D."/>
            <person name="Copeland A."/>
            <person name="Barry K.W."/>
            <person name="Cichocki N."/>
            <person name="Veneault-Fourrey C."/>
            <person name="LaButti K."/>
            <person name="Lindquist E.A."/>
            <person name="Lipzen A."/>
            <person name="Lundell T."/>
            <person name="Morin E."/>
            <person name="Murat C."/>
            <person name="Riley R."/>
            <person name="Ohm R."/>
            <person name="Sun H."/>
            <person name="Tunlid A."/>
            <person name="Henrissat B."/>
            <person name="Grigoriev I.V."/>
            <person name="Hibbett D.S."/>
            <person name="Martin F."/>
        </authorList>
    </citation>
    <scope>NUCLEOTIDE SEQUENCE [LARGE SCALE GENOMIC DNA]</scope>
    <source>
        <strain evidence="2">Ve08.2h10</strain>
    </source>
</reference>
<dbReference type="Proteomes" id="UP000054538">
    <property type="component" value="Unassembled WGS sequence"/>
</dbReference>
<evidence type="ECO:0000313" key="2">
    <source>
        <dbReference type="Proteomes" id="UP000054538"/>
    </source>
</evidence>
<feature type="non-terminal residue" evidence="1">
    <location>
        <position position="513"/>
    </location>
</feature>
<dbReference type="AlphaFoldDB" id="A0A0D0DMI1"/>
<gene>
    <name evidence="1" type="ORF">PAXRUDRAFT_146414</name>
</gene>
<dbReference type="InterPro" id="IPR041078">
    <property type="entry name" value="Plavaka"/>
</dbReference>
<dbReference type="Pfam" id="PF18759">
    <property type="entry name" value="Plavaka"/>
    <property type="match status" value="2"/>
</dbReference>
<organism evidence="1 2">
    <name type="scientific">Paxillus rubicundulus Ve08.2h10</name>
    <dbReference type="NCBI Taxonomy" id="930991"/>
    <lineage>
        <taxon>Eukaryota</taxon>
        <taxon>Fungi</taxon>
        <taxon>Dikarya</taxon>
        <taxon>Basidiomycota</taxon>
        <taxon>Agaricomycotina</taxon>
        <taxon>Agaricomycetes</taxon>
        <taxon>Agaricomycetidae</taxon>
        <taxon>Boletales</taxon>
        <taxon>Paxilineae</taxon>
        <taxon>Paxillaceae</taxon>
        <taxon>Paxillus</taxon>
    </lineage>
</organism>
<dbReference type="EMBL" id="KN825237">
    <property type="protein sequence ID" value="KIK92848.1"/>
    <property type="molecule type" value="Genomic_DNA"/>
</dbReference>